<dbReference type="AlphaFoldDB" id="A0A2V0RBZ0"/>
<reference evidence="1" key="1">
    <citation type="submission" date="2017-04" db="EMBL/GenBank/DDBJ databases">
        <title>Unveiling RNA virosphere associated with marine microorganisms.</title>
        <authorList>
            <person name="Urayama S."/>
            <person name="Takaki Y."/>
            <person name="Nishi S."/>
            <person name="Yoshida Y."/>
            <person name="Deguchi S."/>
            <person name="Takai K."/>
            <person name="Nunoura T."/>
        </authorList>
    </citation>
    <scope>NUCLEOTIDE SEQUENCE</scope>
</reference>
<sequence length="161" mass="18311">MGDHHVWSISDRYDNWGGTVKVPFPFEDFLFNPGKSGIDLHSHYGRTLGGSVDLSWTIGRTLDLWIAPHMVSEKREAFDIAEWAVRKESQAPSLVLSAIINLLDAGLFRYVYPKMGRMMYEDPKFYAAVIAAKGIVNSTIVWKNWDILKENDSEPESIYNA</sequence>
<protein>
    <submittedName>
        <fullName evidence="1">Uncharacterized protein</fullName>
    </submittedName>
</protein>
<name>A0A2V0RBZ0_9ZZZZ</name>
<organism evidence="1">
    <name type="scientific">viral metagenome</name>
    <dbReference type="NCBI Taxonomy" id="1070528"/>
    <lineage>
        <taxon>unclassified sequences</taxon>
        <taxon>metagenomes</taxon>
        <taxon>organismal metagenomes</taxon>
    </lineage>
</organism>
<evidence type="ECO:0000313" key="1">
    <source>
        <dbReference type="EMBL" id="GBH22869.1"/>
    </source>
</evidence>
<accession>A0A2V0RBZ0</accession>
<dbReference type="EMBL" id="BDQE01000137">
    <property type="protein sequence ID" value="GBH22869.1"/>
    <property type="molecule type" value="Genomic_RNA"/>
</dbReference>
<comment type="caution">
    <text evidence="1">The sequence shown here is derived from an EMBL/GenBank/DDBJ whole genome shotgun (WGS) entry which is preliminary data.</text>
</comment>
<proteinExistence type="predicted"/>